<sequence>MTALLTALGRGGLGVLAQLGRVFLGFLAQIGRVSAFTAVALSHTVRPPFYPRLILRQMIEIGYFSLPVVGLTAIFTGMVLALQSYTGFARFSAEGAVATVVVLSMTRELAPVLAGLMVAGRVGAAMAAEIGTMRVTEQLDALTTLSTNPFKYLIAPRLIAGLLMVPLLVLIADIIGVFGGYLVGVYKLNFNSATYITRTWDYLEALDVISGLAKAAVFGFLITLLGCYNGYYSKGGAQGVGAATTNAVVSSAIMILVFNYLITALFFGK</sequence>
<evidence type="ECO:0000256" key="2">
    <source>
        <dbReference type="ARBA" id="ARBA00004141"/>
    </source>
</evidence>
<comment type="subcellular location">
    <subcellularLocation>
        <location evidence="8">Cell inner membrane</location>
        <topology evidence="8">Multi-pass membrane protein</topology>
    </subcellularLocation>
    <subcellularLocation>
        <location evidence="2">Membrane</location>
        <topology evidence="2">Multi-pass membrane protein</topology>
    </subcellularLocation>
</comment>
<keyword evidence="5 8" id="KW-0812">Transmembrane</keyword>
<feature type="transmembrane region" description="Helical" evidence="8">
    <location>
        <begin position="61"/>
        <end position="82"/>
    </location>
</feature>
<dbReference type="EMBL" id="JBHUIY010000017">
    <property type="protein sequence ID" value="MFD2234145.1"/>
    <property type="molecule type" value="Genomic_DNA"/>
</dbReference>
<dbReference type="NCBIfam" id="TIGR00056">
    <property type="entry name" value="MlaE family lipid ABC transporter permease subunit"/>
    <property type="match status" value="1"/>
</dbReference>
<dbReference type="Proteomes" id="UP001597296">
    <property type="component" value="Unassembled WGS sequence"/>
</dbReference>
<feature type="transmembrane region" description="Helical" evidence="8">
    <location>
        <begin position="205"/>
        <end position="231"/>
    </location>
</feature>
<keyword evidence="8" id="KW-0997">Cell inner membrane</keyword>
<name>A0ABW5CDI5_9PROT</name>
<evidence type="ECO:0000313" key="10">
    <source>
        <dbReference type="Proteomes" id="UP001597296"/>
    </source>
</evidence>
<dbReference type="InterPro" id="IPR003453">
    <property type="entry name" value="ABC_MlaE_roteobac"/>
</dbReference>
<evidence type="ECO:0000256" key="6">
    <source>
        <dbReference type="ARBA" id="ARBA00022989"/>
    </source>
</evidence>
<comment type="similarity">
    <text evidence="3 8">Belongs to the MlaE permease family.</text>
</comment>
<comment type="caution">
    <text evidence="8">Lacks conserved residue(s) required for the propagation of feature annotation.</text>
</comment>
<keyword evidence="6 8" id="KW-1133">Transmembrane helix</keyword>
<keyword evidence="4" id="KW-0813">Transport</keyword>
<dbReference type="PANTHER" id="PTHR30188:SF4">
    <property type="entry name" value="PROTEIN TRIGALACTOSYLDIACYLGLYCEROL 1, CHLOROPLASTIC"/>
    <property type="match status" value="1"/>
</dbReference>
<comment type="caution">
    <text evidence="9">The sequence shown here is derived from an EMBL/GenBank/DDBJ whole genome shotgun (WGS) entry which is preliminary data.</text>
</comment>
<dbReference type="Pfam" id="PF02405">
    <property type="entry name" value="MlaE"/>
    <property type="match status" value="1"/>
</dbReference>
<evidence type="ECO:0000256" key="4">
    <source>
        <dbReference type="ARBA" id="ARBA00022448"/>
    </source>
</evidence>
<feature type="transmembrane region" description="Helical" evidence="8">
    <location>
        <begin position="243"/>
        <end position="267"/>
    </location>
</feature>
<keyword evidence="8" id="KW-1003">Cell membrane</keyword>
<evidence type="ECO:0000313" key="9">
    <source>
        <dbReference type="EMBL" id="MFD2234145.1"/>
    </source>
</evidence>
<accession>A0ABW5CDI5</accession>
<dbReference type="PANTHER" id="PTHR30188">
    <property type="entry name" value="ABC TRANSPORTER PERMEASE PROTEIN-RELATED"/>
    <property type="match status" value="1"/>
</dbReference>
<proteinExistence type="inferred from homology"/>
<organism evidence="9 10">
    <name type="scientific">Phaeospirillum tilakii</name>
    <dbReference type="NCBI Taxonomy" id="741673"/>
    <lineage>
        <taxon>Bacteria</taxon>
        <taxon>Pseudomonadati</taxon>
        <taxon>Pseudomonadota</taxon>
        <taxon>Alphaproteobacteria</taxon>
        <taxon>Rhodospirillales</taxon>
        <taxon>Rhodospirillaceae</taxon>
        <taxon>Phaeospirillum</taxon>
    </lineage>
</organism>
<evidence type="ECO:0000256" key="3">
    <source>
        <dbReference type="ARBA" id="ARBA00007556"/>
    </source>
</evidence>
<evidence type="ECO:0000256" key="5">
    <source>
        <dbReference type="ARBA" id="ARBA00022692"/>
    </source>
</evidence>
<gene>
    <name evidence="9" type="ORF">ACFSNB_10030</name>
</gene>
<evidence type="ECO:0000256" key="7">
    <source>
        <dbReference type="ARBA" id="ARBA00023136"/>
    </source>
</evidence>
<reference evidence="10" key="1">
    <citation type="journal article" date="2019" name="Int. J. Syst. Evol. Microbiol.">
        <title>The Global Catalogue of Microorganisms (GCM) 10K type strain sequencing project: providing services to taxonomists for standard genome sequencing and annotation.</title>
        <authorList>
            <consortium name="The Broad Institute Genomics Platform"/>
            <consortium name="The Broad Institute Genome Sequencing Center for Infectious Disease"/>
            <person name="Wu L."/>
            <person name="Ma J."/>
        </authorList>
    </citation>
    <scope>NUCLEOTIDE SEQUENCE [LARGE SCALE GENOMIC DNA]</scope>
    <source>
        <strain evidence="10">KCTC 15012</strain>
    </source>
</reference>
<comment type="function">
    <text evidence="1">Could be part of an ABC transporter complex.</text>
</comment>
<dbReference type="InterPro" id="IPR030802">
    <property type="entry name" value="Permease_MalE"/>
</dbReference>
<evidence type="ECO:0000256" key="8">
    <source>
        <dbReference type="RuleBase" id="RU362044"/>
    </source>
</evidence>
<protein>
    <submittedName>
        <fullName evidence="9">MlaE family ABC transporter permease</fullName>
    </submittedName>
</protein>
<feature type="transmembrane region" description="Helical" evidence="8">
    <location>
        <begin position="158"/>
        <end position="184"/>
    </location>
</feature>
<evidence type="ECO:0000256" key="1">
    <source>
        <dbReference type="ARBA" id="ARBA00003787"/>
    </source>
</evidence>
<keyword evidence="10" id="KW-1185">Reference proteome</keyword>
<dbReference type="RefSeq" id="WP_377316072.1">
    <property type="nucleotide sequence ID" value="NZ_JBHUIY010000017.1"/>
</dbReference>
<keyword evidence="7 8" id="KW-0472">Membrane</keyword>